<dbReference type="OrthoDB" id="1749511at2759"/>
<sequence>MSPPGVACNASYHKGRIGILLAILFELVSFAPCINRRNSERLRVLGIRNFPAFHYLHFLAFISYTHGGARLGTEKPKVTGGNRLDYQCTLVDLVLSVPTSRGGSSPSTMVIVVEDGVTESRPCIARLCSICLHLAETKPDYLCRDPLGPFSAESDSASAEAKPGQMENHDRTLKELATPDVVYQPWCIQYPQLEPAQTYELKSGLIHLLLKFHGLPGEDPYKHLKEFHVVCSTMRPQGILEDYIKMKAFPFSLDGAAKDWLYLQPALFNTWGDMKRTFLEKFFPASKTATIRKEICGIRQHTGETLHEYWECFNKLCATCPHHQISEQLLIQYFYEGLVMMDKSMTDAASGGALMDKTPVAARHLISNMVSHTQQFGIRGPNMSRSVNEIGSASNQRLENQLTELTSMVRQLAVSQHHPAMAAKVCGICTSMEHPTDLCPTLQETESGQTESVGAVGGFQYGKQPYQTQQFDNQPYGKQPFRLGPQTICNSESRSHAKCTLWSSWLPYQASSFPLQQQRTPTQGNSPSLEDLMKQLATSNMEFQQSVSSSNLQFQQNMTATIHDLKMQIGQLADTVSELQSAGSSNLPSQPVPNPRGNANIVTLESGKELPQPIQHQVLQPAEAESEAVANS</sequence>
<dbReference type="Proteomes" id="UP000257109">
    <property type="component" value="Unassembled WGS sequence"/>
</dbReference>
<keyword evidence="3" id="KW-1185">Reference proteome</keyword>
<evidence type="ECO:0000259" key="1">
    <source>
        <dbReference type="Pfam" id="PF03732"/>
    </source>
</evidence>
<dbReference type="Pfam" id="PF03732">
    <property type="entry name" value="Retrotrans_gag"/>
    <property type="match status" value="1"/>
</dbReference>
<evidence type="ECO:0000313" key="2">
    <source>
        <dbReference type="EMBL" id="RDY03924.1"/>
    </source>
</evidence>
<dbReference type="EMBL" id="QJKJ01002177">
    <property type="protein sequence ID" value="RDY03924.1"/>
    <property type="molecule type" value="Genomic_DNA"/>
</dbReference>
<dbReference type="PANTHER" id="PTHR33223:SF3">
    <property type="match status" value="1"/>
</dbReference>
<dbReference type="AlphaFoldDB" id="A0A371HMH1"/>
<feature type="domain" description="Retrotransposon gag" evidence="1">
    <location>
        <begin position="248"/>
        <end position="338"/>
    </location>
</feature>
<accession>A0A371HMH1</accession>
<evidence type="ECO:0000313" key="3">
    <source>
        <dbReference type="Proteomes" id="UP000257109"/>
    </source>
</evidence>
<dbReference type="InterPro" id="IPR005162">
    <property type="entry name" value="Retrotrans_gag_dom"/>
</dbReference>
<feature type="non-terminal residue" evidence="2">
    <location>
        <position position="1"/>
    </location>
</feature>
<name>A0A371HMH1_MUCPR</name>
<proteinExistence type="predicted"/>
<organism evidence="2 3">
    <name type="scientific">Mucuna pruriens</name>
    <name type="common">Velvet bean</name>
    <name type="synonym">Dolichos pruriens</name>
    <dbReference type="NCBI Taxonomy" id="157652"/>
    <lineage>
        <taxon>Eukaryota</taxon>
        <taxon>Viridiplantae</taxon>
        <taxon>Streptophyta</taxon>
        <taxon>Embryophyta</taxon>
        <taxon>Tracheophyta</taxon>
        <taxon>Spermatophyta</taxon>
        <taxon>Magnoliopsida</taxon>
        <taxon>eudicotyledons</taxon>
        <taxon>Gunneridae</taxon>
        <taxon>Pentapetalae</taxon>
        <taxon>rosids</taxon>
        <taxon>fabids</taxon>
        <taxon>Fabales</taxon>
        <taxon>Fabaceae</taxon>
        <taxon>Papilionoideae</taxon>
        <taxon>50 kb inversion clade</taxon>
        <taxon>NPAAA clade</taxon>
        <taxon>indigoferoid/millettioid clade</taxon>
        <taxon>Phaseoleae</taxon>
        <taxon>Mucuna</taxon>
    </lineage>
</organism>
<protein>
    <recommendedName>
        <fullName evidence="1">Retrotransposon gag domain-containing protein</fullName>
    </recommendedName>
</protein>
<dbReference type="PANTHER" id="PTHR33223">
    <property type="entry name" value="CCHC-TYPE DOMAIN-CONTAINING PROTEIN"/>
    <property type="match status" value="1"/>
</dbReference>
<comment type="caution">
    <text evidence="2">The sequence shown here is derived from an EMBL/GenBank/DDBJ whole genome shotgun (WGS) entry which is preliminary data.</text>
</comment>
<gene>
    <name evidence="2" type="ORF">CR513_12427</name>
</gene>
<reference evidence="2" key="1">
    <citation type="submission" date="2018-05" db="EMBL/GenBank/DDBJ databases">
        <title>Draft genome of Mucuna pruriens seed.</title>
        <authorList>
            <person name="Nnadi N.E."/>
            <person name="Vos R."/>
            <person name="Hasami M.H."/>
            <person name="Devisetty U.K."/>
            <person name="Aguiy J.C."/>
        </authorList>
    </citation>
    <scope>NUCLEOTIDE SEQUENCE [LARGE SCALE GENOMIC DNA]</scope>
    <source>
        <strain evidence="2">JCA_2017</strain>
    </source>
</reference>